<keyword evidence="7" id="KW-0119">Carbohydrate metabolism</keyword>
<comment type="caution">
    <text evidence="20">The sequence shown here is derived from an EMBL/GenBank/DDBJ whole genome shotgun (WGS) entry which is preliminary data.</text>
</comment>
<keyword evidence="4 18" id="KW-0732">Signal</keyword>
<gene>
    <name evidence="20" type="ORF">PVAG01_03347</name>
</gene>
<evidence type="ECO:0000256" key="3">
    <source>
        <dbReference type="ARBA" id="ARBA00022525"/>
    </source>
</evidence>
<comment type="function">
    <text evidence="12">Beta-glucanases participate in the metabolism of beta-glucan, the main structural component of the cell wall. Acts on lutean, pustulan and 1,6-oligo-beta-D-glucosides.</text>
</comment>
<feature type="domain" description="Glycoside hydrolase family 5" evidence="19">
    <location>
        <begin position="107"/>
        <end position="393"/>
    </location>
</feature>
<dbReference type="SUPFAM" id="SSF51445">
    <property type="entry name" value="(Trans)glycosidases"/>
    <property type="match status" value="1"/>
</dbReference>
<evidence type="ECO:0000256" key="14">
    <source>
        <dbReference type="ARBA" id="ARBA00041472"/>
    </source>
</evidence>
<keyword evidence="6" id="KW-0325">Glycoprotein</keyword>
<keyword evidence="5 17" id="KW-0378">Hydrolase</keyword>
<proteinExistence type="inferred from homology"/>
<evidence type="ECO:0000256" key="12">
    <source>
        <dbReference type="ARBA" id="ARBA00037628"/>
    </source>
</evidence>
<dbReference type="PANTHER" id="PTHR31297">
    <property type="entry name" value="GLUCAN ENDO-1,6-BETA-GLUCOSIDASE B"/>
    <property type="match status" value="1"/>
</dbReference>
<dbReference type="InterPro" id="IPR001547">
    <property type="entry name" value="Glyco_hydro_5"/>
</dbReference>
<evidence type="ECO:0000256" key="17">
    <source>
        <dbReference type="RuleBase" id="RU361153"/>
    </source>
</evidence>
<dbReference type="InterPro" id="IPR017853">
    <property type="entry name" value="GH"/>
</dbReference>
<evidence type="ECO:0000256" key="18">
    <source>
        <dbReference type="SAM" id="SignalP"/>
    </source>
</evidence>
<dbReference type="EMBL" id="JBFCZG010000003">
    <property type="protein sequence ID" value="KAL3424066.1"/>
    <property type="molecule type" value="Genomic_DNA"/>
</dbReference>
<evidence type="ECO:0000313" key="20">
    <source>
        <dbReference type="EMBL" id="KAL3424066.1"/>
    </source>
</evidence>
<evidence type="ECO:0000256" key="2">
    <source>
        <dbReference type="ARBA" id="ARBA00005641"/>
    </source>
</evidence>
<evidence type="ECO:0000256" key="10">
    <source>
        <dbReference type="ARBA" id="ARBA00023326"/>
    </source>
</evidence>
<keyword evidence="3" id="KW-0964">Secreted</keyword>
<dbReference type="Pfam" id="PF00150">
    <property type="entry name" value="Cellulase"/>
    <property type="match status" value="1"/>
</dbReference>
<dbReference type="Proteomes" id="UP001629113">
    <property type="component" value="Unassembled WGS sequence"/>
</dbReference>
<dbReference type="PANTHER" id="PTHR31297:SF39">
    <property type="entry name" value="GLUCAN ENDO-1,6-BETA-GLUCOSIDASE B"/>
    <property type="match status" value="1"/>
</dbReference>
<dbReference type="Gene3D" id="3.20.20.80">
    <property type="entry name" value="Glycosidases"/>
    <property type="match status" value="1"/>
</dbReference>
<evidence type="ECO:0000256" key="5">
    <source>
        <dbReference type="ARBA" id="ARBA00022801"/>
    </source>
</evidence>
<evidence type="ECO:0000256" key="13">
    <source>
        <dbReference type="ARBA" id="ARBA00038935"/>
    </source>
</evidence>
<evidence type="ECO:0000256" key="6">
    <source>
        <dbReference type="ARBA" id="ARBA00023180"/>
    </source>
</evidence>
<evidence type="ECO:0000313" key="21">
    <source>
        <dbReference type="Proteomes" id="UP001629113"/>
    </source>
</evidence>
<comment type="catalytic activity">
    <reaction evidence="11">
        <text>Random hydrolysis of (1-&gt;6)-linkages in (1-&gt;6)-beta-D-glucans.</text>
        <dbReference type="EC" id="3.2.1.75"/>
    </reaction>
</comment>
<feature type="chain" id="PRO_5046617981" description="glucan endo-1,6-beta-glucosidase" evidence="18">
    <location>
        <begin position="19"/>
        <end position="424"/>
    </location>
</feature>
<keyword evidence="8 17" id="KW-0326">Glycosidase</keyword>
<evidence type="ECO:0000259" key="19">
    <source>
        <dbReference type="Pfam" id="PF00150"/>
    </source>
</evidence>
<sequence>MHLKVLASVLGFTALTSAWIPGEDKTIAAIDGTNLFESNTTITSSDKRASRRWLPASGKIRGVNLGSLFVVEPWIASTEWSNMGCGNYKSEFDCVSALGQTKANAVFQAHWGSWITKSDITKMQSYGLNTIRIPVGYWLDQSVVYADSEHFPQGALSYLAQVCGWAADAGFYIIIDMHGAPGAQIAQNPFTGQYAPSAGFYVDYQYKRATTFLSWITTQIHTNNQFRNVGMLEIVNEPIQNVNTASSMVSSYYPQARAAIRAAESSLGIAANNYLHIQAMNSLWGSGNPKTGLTNDYFMAYDDHRYLKWDSQVAVSQASYLSKSCSENRAPDAGETPTIVGEFSISPPDNVQWTSAWEPSSAANKAFYKKWFAAQVMSYESHTNGWVFWTWKAQLGDYRWSYQDAVAAGVIPTRLDDVYSSGAC</sequence>
<evidence type="ECO:0000256" key="15">
    <source>
        <dbReference type="ARBA" id="ARBA00042025"/>
    </source>
</evidence>
<evidence type="ECO:0000256" key="7">
    <source>
        <dbReference type="ARBA" id="ARBA00023277"/>
    </source>
</evidence>
<organism evidence="20 21">
    <name type="scientific">Phlyctema vagabunda</name>
    <dbReference type="NCBI Taxonomy" id="108571"/>
    <lineage>
        <taxon>Eukaryota</taxon>
        <taxon>Fungi</taxon>
        <taxon>Dikarya</taxon>
        <taxon>Ascomycota</taxon>
        <taxon>Pezizomycotina</taxon>
        <taxon>Leotiomycetes</taxon>
        <taxon>Helotiales</taxon>
        <taxon>Dermateaceae</taxon>
        <taxon>Phlyctema</taxon>
    </lineage>
</organism>
<name>A0ABR4PL46_9HELO</name>
<protein>
    <recommendedName>
        <fullName evidence="13">glucan endo-1,6-beta-glucosidase</fullName>
        <ecNumber evidence="13">3.2.1.75</ecNumber>
    </recommendedName>
    <alternativeName>
        <fullName evidence="15">Beta-1,6-glucanase B</fullName>
    </alternativeName>
    <alternativeName>
        <fullName evidence="14">Endo-1,6-beta-D-glucanase B</fullName>
    </alternativeName>
    <alternativeName>
        <fullName evidence="16">Endo-1,6-beta-glucanase B</fullName>
    </alternativeName>
</protein>
<evidence type="ECO:0000256" key="4">
    <source>
        <dbReference type="ARBA" id="ARBA00022729"/>
    </source>
</evidence>
<evidence type="ECO:0000256" key="16">
    <source>
        <dbReference type="ARBA" id="ARBA00043257"/>
    </source>
</evidence>
<keyword evidence="21" id="KW-1185">Reference proteome</keyword>
<dbReference type="InterPro" id="IPR050386">
    <property type="entry name" value="Glycosyl_hydrolase_5"/>
</dbReference>
<feature type="signal peptide" evidence="18">
    <location>
        <begin position="1"/>
        <end position="18"/>
    </location>
</feature>
<dbReference type="EC" id="3.2.1.75" evidence="13"/>
<comment type="subcellular location">
    <subcellularLocation>
        <location evidence="1">Secreted</location>
    </subcellularLocation>
</comment>
<reference evidence="20 21" key="1">
    <citation type="submission" date="2024-06" db="EMBL/GenBank/DDBJ databases">
        <title>Complete genome of Phlyctema vagabunda strain 19-DSS-EL-015.</title>
        <authorList>
            <person name="Fiorenzani C."/>
        </authorList>
    </citation>
    <scope>NUCLEOTIDE SEQUENCE [LARGE SCALE GENOMIC DNA]</scope>
    <source>
        <strain evidence="20 21">19-DSS-EL-015</strain>
    </source>
</reference>
<evidence type="ECO:0000256" key="1">
    <source>
        <dbReference type="ARBA" id="ARBA00004613"/>
    </source>
</evidence>
<evidence type="ECO:0000256" key="8">
    <source>
        <dbReference type="ARBA" id="ARBA00023295"/>
    </source>
</evidence>
<accession>A0ABR4PL46</accession>
<keyword evidence="9" id="KW-0961">Cell wall biogenesis/degradation</keyword>
<keyword evidence="10" id="KW-0624">Polysaccharide degradation</keyword>
<comment type="similarity">
    <text evidence="2 17">Belongs to the glycosyl hydrolase 5 (cellulase A) family.</text>
</comment>
<evidence type="ECO:0000256" key="9">
    <source>
        <dbReference type="ARBA" id="ARBA00023316"/>
    </source>
</evidence>
<evidence type="ECO:0000256" key="11">
    <source>
        <dbReference type="ARBA" id="ARBA00036633"/>
    </source>
</evidence>